<dbReference type="SUPFAM" id="SSF90123">
    <property type="entry name" value="ABC transporter transmembrane region"/>
    <property type="match status" value="1"/>
</dbReference>
<dbReference type="EMBL" id="QPJS01000001">
    <property type="protein sequence ID" value="RCX05080.1"/>
    <property type="molecule type" value="Genomic_DNA"/>
</dbReference>
<feature type="transmembrane region" description="Helical" evidence="7">
    <location>
        <begin position="39"/>
        <end position="64"/>
    </location>
</feature>
<feature type="transmembrane region" description="Helical" evidence="7">
    <location>
        <begin position="153"/>
        <end position="171"/>
    </location>
</feature>
<dbReference type="Gene3D" id="3.40.50.300">
    <property type="entry name" value="P-loop containing nucleotide triphosphate hydrolases"/>
    <property type="match status" value="1"/>
</dbReference>
<accession>A0A369A6V0</accession>
<dbReference type="Pfam" id="PF00664">
    <property type="entry name" value="ABC_membrane"/>
    <property type="match status" value="1"/>
</dbReference>
<gene>
    <name evidence="10" type="ORF">DES35_101360</name>
</gene>
<evidence type="ECO:0000256" key="4">
    <source>
        <dbReference type="ARBA" id="ARBA00022840"/>
    </source>
</evidence>
<feature type="domain" description="ABC transporter" evidence="8">
    <location>
        <begin position="358"/>
        <end position="592"/>
    </location>
</feature>
<evidence type="ECO:0000256" key="7">
    <source>
        <dbReference type="SAM" id="Phobius"/>
    </source>
</evidence>
<keyword evidence="5 7" id="KW-1133">Transmembrane helix</keyword>
<dbReference type="InterPro" id="IPR003593">
    <property type="entry name" value="AAA+_ATPase"/>
</dbReference>
<keyword evidence="6 7" id="KW-0472">Membrane</keyword>
<sequence>MALNLSAKQAISFMADTAYVGRRPLQRFFRMLENYRKEIYYILLLGILAALVNLSLPLGVQAIINLVMGGRVSNAWILLVVIVLIGVVLAGFFQILQMSMAETIQQRLYIRAVYELAYRMPRWDFNHLLKEYPPELANRFFDVLTIQKGLPKLLKDFITAFIQILFGLLLLSFYHPFFIFFGLFLLIYLVLIFVYSGPKGMKSSLMESKYKYKTAFWLEEIGRVLPSFKLNGGSDIINEKLHPIAENYIKYRKEHFKVLLFQFGNIVVFKTIITGGLLILGGILVINRDISLGQFVASEIIIIIILNSVEKLMLSLEVIYDVLTGTEKLGQVMDIPLEKYDGISFNELEKEGPKPIKLTMKNISYSFDPRHKSRLTDISLELAPGERVCLSGPNNSGKSTLLHIAAGLYTNYSGVVLFNDVPIQNIEPFSLRSRIGDNLSDQNIFHGTILENLMMGRDVELSEILSLCEKFGLTNLVNELPDGFETEIFPNDRRIPKSFFKKILLIRSLLNKPGLLLLEDILSELETGYCETVSEYLTDKNNSYTLLAISNLYTFAKRCDKTIIIENGKVVATGHVDDLIRDESIRKMFRFTIEGLEP</sequence>
<evidence type="ECO:0000313" key="11">
    <source>
        <dbReference type="Proteomes" id="UP000253517"/>
    </source>
</evidence>
<dbReference type="Gene3D" id="1.20.1560.10">
    <property type="entry name" value="ABC transporter type 1, transmembrane domain"/>
    <property type="match status" value="1"/>
</dbReference>
<keyword evidence="4" id="KW-0067">ATP-binding</keyword>
<evidence type="ECO:0000259" key="9">
    <source>
        <dbReference type="PROSITE" id="PS50929"/>
    </source>
</evidence>
<evidence type="ECO:0000259" key="8">
    <source>
        <dbReference type="PROSITE" id="PS50893"/>
    </source>
</evidence>
<comment type="subcellular location">
    <subcellularLocation>
        <location evidence="1">Cell membrane</location>
        <topology evidence="1">Multi-pass membrane protein</topology>
    </subcellularLocation>
</comment>
<dbReference type="GO" id="GO:0015421">
    <property type="term" value="F:ABC-type oligopeptide transporter activity"/>
    <property type="evidence" value="ECO:0007669"/>
    <property type="project" value="TreeGrafter"/>
</dbReference>
<name>A0A369A6V0_9FLAO</name>
<dbReference type="AlphaFoldDB" id="A0A369A6V0"/>
<feature type="domain" description="ABC transmembrane type-1" evidence="9">
    <location>
        <begin position="42"/>
        <end position="321"/>
    </location>
</feature>
<evidence type="ECO:0000256" key="6">
    <source>
        <dbReference type="ARBA" id="ARBA00023136"/>
    </source>
</evidence>
<evidence type="ECO:0000256" key="3">
    <source>
        <dbReference type="ARBA" id="ARBA00022741"/>
    </source>
</evidence>
<organism evidence="10 11">
    <name type="scientific">Schleiferia thermophila</name>
    <dbReference type="NCBI Taxonomy" id="884107"/>
    <lineage>
        <taxon>Bacteria</taxon>
        <taxon>Pseudomonadati</taxon>
        <taxon>Bacteroidota</taxon>
        <taxon>Flavobacteriia</taxon>
        <taxon>Flavobacteriales</taxon>
        <taxon>Schleiferiaceae</taxon>
        <taxon>Schleiferia</taxon>
    </lineage>
</organism>
<feature type="transmembrane region" description="Helical" evidence="7">
    <location>
        <begin position="177"/>
        <end position="196"/>
    </location>
</feature>
<feature type="transmembrane region" description="Helical" evidence="7">
    <location>
        <begin position="258"/>
        <end position="286"/>
    </location>
</feature>
<evidence type="ECO:0000256" key="1">
    <source>
        <dbReference type="ARBA" id="ARBA00004651"/>
    </source>
</evidence>
<keyword evidence="2 7" id="KW-0812">Transmembrane</keyword>
<reference evidence="10 11" key="1">
    <citation type="submission" date="2018-07" db="EMBL/GenBank/DDBJ databases">
        <title>Genomic Encyclopedia of Type Strains, Phase IV (KMG-IV): sequencing the most valuable type-strain genomes for metagenomic binning, comparative biology and taxonomic classification.</title>
        <authorList>
            <person name="Goeker M."/>
        </authorList>
    </citation>
    <scope>NUCLEOTIDE SEQUENCE [LARGE SCALE GENOMIC DNA]</scope>
    <source>
        <strain evidence="10 11">DSM 21410</strain>
    </source>
</reference>
<dbReference type="InterPro" id="IPR036640">
    <property type="entry name" value="ABC1_TM_sf"/>
</dbReference>
<dbReference type="SUPFAM" id="SSF52540">
    <property type="entry name" value="P-loop containing nucleoside triphosphate hydrolases"/>
    <property type="match status" value="1"/>
</dbReference>
<feature type="transmembrane region" description="Helical" evidence="7">
    <location>
        <begin position="76"/>
        <end position="96"/>
    </location>
</feature>
<evidence type="ECO:0000256" key="5">
    <source>
        <dbReference type="ARBA" id="ARBA00022989"/>
    </source>
</evidence>
<dbReference type="InterPro" id="IPR039421">
    <property type="entry name" value="Type_1_exporter"/>
</dbReference>
<dbReference type="InterPro" id="IPR003439">
    <property type="entry name" value="ABC_transporter-like_ATP-bd"/>
</dbReference>
<dbReference type="RefSeq" id="WP_114365628.1">
    <property type="nucleotide sequence ID" value="NZ_BHZF01000001.1"/>
</dbReference>
<keyword evidence="11" id="KW-1185">Reference proteome</keyword>
<dbReference type="InterPro" id="IPR027417">
    <property type="entry name" value="P-loop_NTPase"/>
</dbReference>
<dbReference type="SMART" id="SM00382">
    <property type="entry name" value="AAA"/>
    <property type="match status" value="1"/>
</dbReference>
<protein>
    <submittedName>
        <fullName evidence="10">ABC-type bacteriocin/lantibiotic exporter with double-glycine peptidase domain</fullName>
    </submittedName>
</protein>
<dbReference type="InterPro" id="IPR011527">
    <property type="entry name" value="ABC1_TM_dom"/>
</dbReference>
<dbReference type="PANTHER" id="PTHR43394">
    <property type="entry name" value="ATP-DEPENDENT PERMEASE MDL1, MITOCHONDRIAL"/>
    <property type="match status" value="1"/>
</dbReference>
<dbReference type="GO" id="GO:0005886">
    <property type="term" value="C:plasma membrane"/>
    <property type="evidence" value="ECO:0007669"/>
    <property type="project" value="UniProtKB-SubCell"/>
</dbReference>
<dbReference type="PROSITE" id="PS50893">
    <property type="entry name" value="ABC_TRANSPORTER_2"/>
    <property type="match status" value="1"/>
</dbReference>
<keyword evidence="3" id="KW-0547">Nucleotide-binding</keyword>
<dbReference type="GO" id="GO:0005524">
    <property type="term" value="F:ATP binding"/>
    <property type="evidence" value="ECO:0007669"/>
    <property type="project" value="UniProtKB-KW"/>
</dbReference>
<proteinExistence type="predicted"/>
<dbReference type="Proteomes" id="UP000253517">
    <property type="component" value="Unassembled WGS sequence"/>
</dbReference>
<dbReference type="PROSITE" id="PS50929">
    <property type="entry name" value="ABC_TM1F"/>
    <property type="match status" value="1"/>
</dbReference>
<comment type="caution">
    <text evidence="10">The sequence shown here is derived from an EMBL/GenBank/DDBJ whole genome shotgun (WGS) entry which is preliminary data.</text>
</comment>
<evidence type="ECO:0000313" key="10">
    <source>
        <dbReference type="EMBL" id="RCX05080.1"/>
    </source>
</evidence>
<dbReference type="PANTHER" id="PTHR43394:SF4">
    <property type="entry name" value="TOXIN SECRETION ABC TRANSPORTER ATP-BINDING PROTEIN"/>
    <property type="match status" value="1"/>
</dbReference>
<evidence type="ECO:0000256" key="2">
    <source>
        <dbReference type="ARBA" id="ARBA00022692"/>
    </source>
</evidence>
<dbReference type="GO" id="GO:0016887">
    <property type="term" value="F:ATP hydrolysis activity"/>
    <property type="evidence" value="ECO:0007669"/>
    <property type="project" value="InterPro"/>
</dbReference>
<dbReference type="Pfam" id="PF00005">
    <property type="entry name" value="ABC_tran"/>
    <property type="match status" value="1"/>
</dbReference>